<dbReference type="Gene3D" id="3.40.50.720">
    <property type="entry name" value="NAD(P)-binding Rossmann-like Domain"/>
    <property type="match status" value="2"/>
</dbReference>
<accession>A0A6H5ICI2</accession>
<gene>
    <name evidence="6" type="ORF">TBRA_LOCUS7631</name>
</gene>
<dbReference type="OrthoDB" id="298012at2759"/>
<dbReference type="PANTHER" id="PTHR10996:SF277">
    <property type="entry name" value="GLYOXYLATE REDUCTASE_HYDROXYPYRUVATE REDUCTASE"/>
    <property type="match status" value="1"/>
</dbReference>
<dbReference type="GO" id="GO:0030267">
    <property type="term" value="F:glyoxylate reductase (NADPH) activity"/>
    <property type="evidence" value="ECO:0007669"/>
    <property type="project" value="TreeGrafter"/>
</dbReference>
<evidence type="ECO:0000259" key="4">
    <source>
        <dbReference type="Pfam" id="PF00389"/>
    </source>
</evidence>
<dbReference type="InterPro" id="IPR050223">
    <property type="entry name" value="D-isomer_2-hydroxyacid_DH"/>
</dbReference>
<dbReference type="Pfam" id="PF00389">
    <property type="entry name" value="2-Hacid_dh"/>
    <property type="match status" value="1"/>
</dbReference>
<dbReference type="GO" id="GO:0005829">
    <property type="term" value="C:cytosol"/>
    <property type="evidence" value="ECO:0007669"/>
    <property type="project" value="TreeGrafter"/>
</dbReference>
<evidence type="ECO:0000313" key="6">
    <source>
        <dbReference type="EMBL" id="CAB0035745.1"/>
    </source>
</evidence>
<evidence type="ECO:0000256" key="3">
    <source>
        <dbReference type="RuleBase" id="RU003719"/>
    </source>
</evidence>
<dbReference type="CDD" id="cd05301">
    <property type="entry name" value="GDH"/>
    <property type="match status" value="1"/>
</dbReference>
<dbReference type="InterPro" id="IPR036291">
    <property type="entry name" value="NAD(P)-bd_dom_sf"/>
</dbReference>
<dbReference type="EMBL" id="CADCXV010000797">
    <property type="protein sequence ID" value="CAB0035745.1"/>
    <property type="molecule type" value="Genomic_DNA"/>
</dbReference>
<dbReference type="GO" id="GO:0008465">
    <property type="term" value="F:hydroxypyruvate reductase (NADH) activity"/>
    <property type="evidence" value="ECO:0007669"/>
    <property type="project" value="TreeGrafter"/>
</dbReference>
<dbReference type="Proteomes" id="UP000479190">
    <property type="component" value="Unassembled WGS sequence"/>
</dbReference>
<evidence type="ECO:0000259" key="5">
    <source>
        <dbReference type="Pfam" id="PF02826"/>
    </source>
</evidence>
<dbReference type="SUPFAM" id="SSF52283">
    <property type="entry name" value="Formate/glycerate dehydrogenase catalytic domain-like"/>
    <property type="match status" value="1"/>
</dbReference>
<feature type="domain" description="D-isomer specific 2-hydroxyacid dehydrogenase catalytic" evidence="4">
    <location>
        <begin position="51"/>
        <end position="356"/>
    </location>
</feature>
<reference evidence="6 7" key="1">
    <citation type="submission" date="2020-02" db="EMBL/GenBank/DDBJ databases">
        <authorList>
            <person name="Ferguson B K."/>
        </authorList>
    </citation>
    <scope>NUCLEOTIDE SEQUENCE [LARGE SCALE GENOMIC DNA]</scope>
</reference>
<dbReference type="SUPFAM" id="SSF51735">
    <property type="entry name" value="NAD(P)-binding Rossmann-fold domains"/>
    <property type="match status" value="1"/>
</dbReference>
<dbReference type="Pfam" id="PF02826">
    <property type="entry name" value="2-Hacid_dh_C"/>
    <property type="match status" value="1"/>
</dbReference>
<evidence type="ECO:0000256" key="2">
    <source>
        <dbReference type="ARBA" id="ARBA00073306"/>
    </source>
</evidence>
<name>A0A6H5ICI2_9HYME</name>
<feature type="domain" description="D-isomer specific 2-hydroxyacid dehydrogenase NAD-binding" evidence="5">
    <location>
        <begin position="151"/>
        <end position="329"/>
    </location>
</feature>
<proteinExistence type="inferred from homology"/>
<dbReference type="AlphaFoldDB" id="A0A6H5ICI2"/>
<dbReference type="FunFam" id="3.40.50.720:FF:000026">
    <property type="entry name" value="Glyoxylate/hydroxypyruvate reductase B"/>
    <property type="match status" value="1"/>
</dbReference>
<dbReference type="PANTHER" id="PTHR10996">
    <property type="entry name" value="2-HYDROXYACID DEHYDROGENASE-RELATED"/>
    <property type="match status" value="1"/>
</dbReference>
<dbReference type="GO" id="GO:0051287">
    <property type="term" value="F:NAD binding"/>
    <property type="evidence" value="ECO:0007669"/>
    <property type="project" value="InterPro"/>
</dbReference>
<sequence length="364" mass="39838">MLTKVLVGAVRLQRNTINCIVTDYLKLTSCQLSNIAHHSMTRPKVFVTRAGLPEAGLKLLQDECDVDIWEKTNPIPKSELMARIKNVDGVLCLLTDKIDDEVLNAAGSKLKVIATMSVGVDHLDLKAIKSRNIPIGYTPGVLTDATAELTMALLLATSRRLIEANRAIYKGEWVSWSPTWMTGGKLSGSNIGIVGLGRIGLRVAEYLKGFGVAKILYTSRTEKPAATAIGAVHVDLDTLLRTSDFVIVTTALVPETKELFRKETFEKMKNTAIFINVSRGEVVHQPSLIEALKNNKIRAAGLDVMTPEPIPLDSELLKLDNCVITPHLGSASIETRAEMCVISAKNVLAVLHNKPEEMPAKYNY</sequence>
<organism evidence="6 7">
    <name type="scientific">Trichogramma brassicae</name>
    <dbReference type="NCBI Taxonomy" id="86971"/>
    <lineage>
        <taxon>Eukaryota</taxon>
        <taxon>Metazoa</taxon>
        <taxon>Ecdysozoa</taxon>
        <taxon>Arthropoda</taxon>
        <taxon>Hexapoda</taxon>
        <taxon>Insecta</taxon>
        <taxon>Pterygota</taxon>
        <taxon>Neoptera</taxon>
        <taxon>Endopterygota</taxon>
        <taxon>Hymenoptera</taxon>
        <taxon>Apocrita</taxon>
        <taxon>Proctotrupomorpha</taxon>
        <taxon>Chalcidoidea</taxon>
        <taxon>Trichogrammatidae</taxon>
        <taxon>Trichogramma</taxon>
    </lineage>
</organism>
<protein>
    <recommendedName>
        <fullName evidence="2">Glyoxylate reductase/hydroxypyruvate reductase</fullName>
    </recommendedName>
</protein>
<dbReference type="InterPro" id="IPR006139">
    <property type="entry name" value="D-isomer_2_OHA_DH_cat_dom"/>
</dbReference>
<keyword evidence="1 3" id="KW-0560">Oxidoreductase</keyword>
<evidence type="ECO:0000313" key="7">
    <source>
        <dbReference type="Proteomes" id="UP000479190"/>
    </source>
</evidence>
<dbReference type="PROSITE" id="PS00065">
    <property type="entry name" value="D_2_HYDROXYACID_DH_1"/>
    <property type="match status" value="1"/>
</dbReference>
<evidence type="ECO:0000256" key="1">
    <source>
        <dbReference type="ARBA" id="ARBA00023002"/>
    </source>
</evidence>
<keyword evidence="7" id="KW-1185">Reference proteome</keyword>
<comment type="similarity">
    <text evidence="3">Belongs to the D-isomer specific 2-hydroxyacid dehydrogenase family.</text>
</comment>
<dbReference type="InterPro" id="IPR006140">
    <property type="entry name" value="D-isomer_DH_NAD-bd"/>
</dbReference>
<dbReference type="InterPro" id="IPR029752">
    <property type="entry name" value="D-isomer_DH_CS1"/>
</dbReference>